<dbReference type="Gene3D" id="3.40.50.2000">
    <property type="entry name" value="Glycogen Phosphorylase B"/>
    <property type="match status" value="2"/>
</dbReference>
<feature type="non-terminal residue" evidence="1">
    <location>
        <position position="141"/>
    </location>
</feature>
<feature type="non-terminal residue" evidence="1">
    <location>
        <position position="1"/>
    </location>
</feature>
<dbReference type="AlphaFoldDB" id="A0A060BQ64"/>
<evidence type="ECO:0000313" key="1">
    <source>
        <dbReference type="EMBL" id="AIA84802.1"/>
    </source>
</evidence>
<name>A0A060BQ64_9BACT</name>
<proteinExistence type="predicted"/>
<sequence>PGTTNGITRPIIRYKWTAFLKKACRQADGVSYVTESYLQKQYPAGKNCITGSYSSVEIPLDTVTKAKKYKKKSQYIISHASSGFATYGKGHIPLMKAVTVLRERGYDLQVIFIGDGPLRPIFQDIAQSLDISKAVYFMGKL</sequence>
<reference evidence="1" key="1">
    <citation type="journal article" date="2013" name="Environ. Microbiol.">
        <title>Seasonally variable intestinal metagenomes of the red palm weevil (Rhynchophorus ferrugineus).</title>
        <authorList>
            <person name="Jia S."/>
            <person name="Zhang X."/>
            <person name="Zhang G."/>
            <person name="Yin A."/>
            <person name="Zhang S."/>
            <person name="Li F."/>
            <person name="Wang L."/>
            <person name="Zhao D."/>
            <person name="Yun Q."/>
            <person name="Tala"/>
            <person name="Wang J."/>
            <person name="Sun G."/>
            <person name="Baabdullah M."/>
            <person name="Yu X."/>
            <person name="Hu S."/>
            <person name="Al-Mssallem I.S."/>
            <person name="Yu J."/>
        </authorList>
    </citation>
    <scope>NUCLEOTIDE SEQUENCE</scope>
</reference>
<dbReference type="SUPFAM" id="SSF53756">
    <property type="entry name" value="UDP-Glycosyltransferase/glycogen phosphorylase"/>
    <property type="match status" value="1"/>
</dbReference>
<dbReference type="EMBL" id="KF117547">
    <property type="protein sequence ID" value="AIA84802.1"/>
    <property type="molecule type" value="Genomic_DNA"/>
</dbReference>
<protein>
    <submittedName>
        <fullName evidence="1">CAZy families GT4 protein</fullName>
    </submittedName>
</protein>
<accession>A0A060BQ64</accession>
<organism evidence="1">
    <name type="scientific">uncultured Haliangium sp</name>
    <dbReference type="NCBI Taxonomy" id="373538"/>
    <lineage>
        <taxon>Bacteria</taxon>
        <taxon>Pseudomonadati</taxon>
        <taxon>Myxococcota</taxon>
        <taxon>Polyangia</taxon>
        <taxon>Haliangiales</taxon>
        <taxon>Kofleriaceae</taxon>
        <taxon>Haliangium</taxon>
        <taxon>environmental samples</taxon>
    </lineage>
</organism>